<name>A0A382J2F6_9ZZZZ</name>
<feature type="non-terminal residue" evidence="2">
    <location>
        <position position="303"/>
    </location>
</feature>
<feature type="domain" description="Beta-lactamase-related" evidence="1">
    <location>
        <begin position="201"/>
        <end position="298"/>
    </location>
</feature>
<dbReference type="InterPro" id="IPR050789">
    <property type="entry name" value="Diverse_Enzym_Activities"/>
</dbReference>
<evidence type="ECO:0000313" key="2">
    <source>
        <dbReference type="EMBL" id="SVC05263.1"/>
    </source>
</evidence>
<dbReference type="AlphaFoldDB" id="A0A382J2F6"/>
<evidence type="ECO:0000259" key="1">
    <source>
        <dbReference type="Pfam" id="PF00144"/>
    </source>
</evidence>
<reference evidence="2" key="1">
    <citation type="submission" date="2018-05" db="EMBL/GenBank/DDBJ databases">
        <authorList>
            <person name="Lanie J.A."/>
            <person name="Ng W.-L."/>
            <person name="Kazmierczak K.M."/>
            <person name="Andrzejewski T.M."/>
            <person name="Davidsen T.M."/>
            <person name="Wayne K.J."/>
            <person name="Tettelin H."/>
            <person name="Glass J.I."/>
            <person name="Rusch D."/>
            <person name="Podicherti R."/>
            <person name="Tsui H.-C.T."/>
            <person name="Winkler M.E."/>
        </authorList>
    </citation>
    <scope>NUCLEOTIDE SEQUENCE</scope>
</reference>
<protein>
    <recommendedName>
        <fullName evidence="1">Beta-lactamase-related domain-containing protein</fullName>
    </recommendedName>
</protein>
<dbReference type="InterPro" id="IPR001466">
    <property type="entry name" value="Beta-lactam-related"/>
</dbReference>
<dbReference type="PANTHER" id="PTHR43283">
    <property type="entry name" value="BETA-LACTAMASE-RELATED"/>
    <property type="match status" value="1"/>
</dbReference>
<organism evidence="2">
    <name type="scientific">marine metagenome</name>
    <dbReference type="NCBI Taxonomy" id="408172"/>
    <lineage>
        <taxon>unclassified sequences</taxon>
        <taxon>metagenomes</taxon>
        <taxon>ecological metagenomes</taxon>
    </lineage>
</organism>
<dbReference type="Pfam" id="PF00144">
    <property type="entry name" value="Beta-lactamase"/>
    <property type="match status" value="1"/>
</dbReference>
<accession>A0A382J2F6</accession>
<dbReference type="EMBL" id="UINC01070820">
    <property type="protein sequence ID" value="SVC05263.1"/>
    <property type="molecule type" value="Genomic_DNA"/>
</dbReference>
<gene>
    <name evidence="2" type="ORF">METZ01_LOCUS258117</name>
</gene>
<proteinExistence type="predicted"/>
<dbReference type="Gene3D" id="3.40.710.10">
    <property type="entry name" value="DD-peptidase/beta-lactamase superfamily"/>
    <property type="match status" value="1"/>
</dbReference>
<dbReference type="SUPFAM" id="SSF56601">
    <property type="entry name" value="beta-lactamase/transpeptidase-like"/>
    <property type="match status" value="1"/>
</dbReference>
<dbReference type="InterPro" id="IPR012338">
    <property type="entry name" value="Beta-lactam/transpept-like"/>
</dbReference>
<dbReference type="PANTHER" id="PTHR43283:SF7">
    <property type="entry name" value="BETA-LACTAMASE-RELATED DOMAIN-CONTAINING PROTEIN"/>
    <property type="match status" value="1"/>
</dbReference>
<sequence>MKSNITSNLVARQQYDRPTMKYSLEALIVFSVCLCFGGCRTPEPKNTGTKEALISRAASFELNTKSISPPGDPQEHHASGFAKILCSAVFTSGLDPEFAAENIGYFTSPYKERAKTTWRVDRENQAVHVTLPNGITRTAKHIGDLGCLTLPQGKNSPFFTPPKIESNLPDPAITKWPMGDVLPKDSLLKDLNATLITKAVDAAFEPRGAMTASYVVTWKGQIIGERYRPGITMHTPLESWSMGKSLTATLLGVLIKDGVYLVDQPAPIPEWQNKKDPRKKIRIANILNMSSGLRFRAPQDPDY</sequence>